<evidence type="ECO:0000313" key="3">
    <source>
        <dbReference type="EMBL" id="CAA7389108.1"/>
    </source>
</evidence>
<sequence length="1710" mass="180846">MSHNCIRLEEEIEGDREGTSDFAFFRIGSSVPLKRGDSSFDLSKPPGRPLAVSEKFGVLFLVSDGGFIVVKTVDVIEIAKRIKEIEEENRNKEDAENLCVQEKSILDAQIGAVHILAVSTDSSILAATVGRVVHFFSVSSLLQKKQETCFVCSVGESSNIKDFLWRKNRETSFIMLSSCGLLYHGNMKDNLKNIMDGVEAELLVNIRRPTFFLKIDWSVDGNLLAVARKNVLSILSSEYKEKLSMSLLFHPWTDNTDLKVTVKVDSIKWVRCDSIVIGCFQVNEDDEEIDYTVQVVTTTDPGFGEASSKAVVVSFSDLFHGIVDDIVPSGSGPHLFVNYLKNWDLALVANRKNTDEHVVLLAWSGEDGKGPIGLEFEQEKFIPRIELQESRDENLLLGFDIDRVSIHEKLELIIDSEVKVLSPHCVLLCLSCEGKIIMFHVARLLLSALAGQASGTFGSVRSSTVLGQANISPARNEKTEQIARFSAESSLKQGINSTGMKSGTYVSLLGSQRSEASSTMESSTVFSKNKGGPTSVIPDNLPITPLGVESVGKSSVSDGTMLKSSLYSYESTLGDSQGAVGSQRKTISQGFSSVIQPSVKLPQESGGFTSFLDSTRAPLRSGYIEPVPALGIPSTSSKENITHGKFLISNTQDAGGGHKAYRFPGMQESETKLIKQFYSVDDMTKELDELLAGIEQEGGLRDACTVIQRSSVLSLEEGVNKLSEKLRMCKVKVEEQLKEIQQLQDKRMQVSARQIYMEGLVKQASNGQYWDLWNCQKLGPEYEVKQQRISKLNHALVNELVELERHFNALELRKHGESGTSINGRRALRDTLGSPRQKNSLHSLHNTLNSQIAAAEQLSDCLSKQMGLLKISSPPAKQHSVRKELLESIGLEYDSDSFQSPTQKKAVYSPESSKRISFLPLSSRAGEKVRTTVGALKAVEPESSRRRRDSLDRPILISFCGNTLKINVVQFVIENILQLCPSSWSRFDPPKTTVKRMQLEERFKVATEKLRSSVKEESGLQVSEGTFSLHQGQVTPDPSLQLSMNRFQSRVDNIKKDDQNKSSWQLSEPQSSSHFKWTKDLSQVSQTGGTRYPVASDVQTGLQSTPVALPSSLSKGLVDKFGKEMSQTTKQPVSSKVEIESQTREKVRAEIGMPAPTSIPSQNASPIKASQSSEAWIVKSSENGAMSSGPSPKIMGRSVIPDSSFRLSEKSRLSLSSNMSGNVSQVKTVGTPSSTPFSGTISTSSSVVLPVPSPTPLPSPLVPVSTSASASPAVFGGSSSATAFSLGPSQTSSSSISSVAPVEPLRSSSNLSSPPQISKITGPASILPKDVTSQLPQAQLVTSQAISALDFRPAEVLSKPQPSVPQSLGEVSTALKADRISMFTPAASLSSTTSPLSEIPATSSSSQTIPTKGKDAADITTTEDDEMEEEAPDTLLSLGAFGGFALGQTSVPSAAKPNPFGVSLNTSTATPTTPAFSLAAPAGELFRPASFSLPTSQPMQSSQPMTSGGFSGGGLSGFGRPAQIGAGQQALGSVLGAFGQSRQLGLSAQGAGLAPSGGFGGTGFSTAAMSGGGGFAAAATPGGGFAAAATPGGGFAAAATPGGGFAAAATPGGGFAAAATTGGGFSAVAPSAGGFAAAASASGGFGVPPGSGFASGGFGSFAPKQSAGGGFSSFGGALATGGSGGFSSFGGASAAGGEKPPASLLMQMRK</sequence>
<dbReference type="PANTHER" id="PTHR34418:SF3">
    <property type="entry name" value="NUCLEAR PORE COMPLEX PROTEIN NUP214"/>
    <property type="match status" value="1"/>
</dbReference>
<dbReference type="Proteomes" id="UP000663760">
    <property type="component" value="Chromosome 1"/>
</dbReference>
<feature type="compositionally biased region" description="Polar residues" evidence="2">
    <location>
        <begin position="1400"/>
        <end position="1410"/>
    </location>
</feature>
<evidence type="ECO:0000256" key="1">
    <source>
        <dbReference type="SAM" id="Coils"/>
    </source>
</evidence>
<feature type="coiled-coil region" evidence="1">
    <location>
        <begin position="719"/>
        <end position="753"/>
    </location>
</feature>
<feature type="region of interest" description="Disordered" evidence="2">
    <location>
        <begin position="1216"/>
        <end position="1239"/>
    </location>
</feature>
<proteinExistence type="predicted"/>
<protein>
    <submittedName>
        <fullName evidence="3">Uncharacterized protein</fullName>
    </submittedName>
</protein>
<feature type="region of interest" description="Disordered" evidence="2">
    <location>
        <begin position="1389"/>
        <end position="1424"/>
    </location>
</feature>
<dbReference type="SUPFAM" id="SSF117289">
    <property type="entry name" value="Nucleoporin domain"/>
    <property type="match status" value="1"/>
</dbReference>
<gene>
    <name evidence="3" type="ORF">SI8410_01001215</name>
</gene>
<dbReference type="GO" id="GO:0006405">
    <property type="term" value="P:RNA export from nucleus"/>
    <property type="evidence" value="ECO:0007669"/>
    <property type="project" value="InterPro"/>
</dbReference>
<dbReference type="EMBL" id="LR746264">
    <property type="protein sequence ID" value="CAA7389108.1"/>
    <property type="molecule type" value="Genomic_DNA"/>
</dbReference>
<reference evidence="3" key="1">
    <citation type="submission" date="2020-02" db="EMBL/GenBank/DDBJ databases">
        <authorList>
            <person name="Scholz U."/>
            <person name="Mascher M."/>
            <person name="Fiebig A."/>
        </authorList>
    </citation>
    <scope>NUCLEOTIDE SEQUENCE</scope>
</reference>
<dbReference type="InterPro" id="IPR044694">
    <property type="entry name" value="NUP214"/>
</dbReference>
<dbReference type="GO" id="GO:0017056">
    <property type="term" value="F:structural constituent of nuclear pore"/>
    <property type="evidence" value="ECO:0007669"/>
    <property type="project" value="InterPro"/>
</dbReference>
<keyword evidence="4" id="KW-1185">Reference proteome</keyword>
<feature type="compositionally biased region" description="Polar residues" evidence="2">
    <location>
        <begin position="1221"/>
        <end position="1239"/>
    </location>
</feature>
<feature type="region of interest" description="Disordered" evidence="2">
    <location>
        <begin position="1286"/>
        <end position="1323"/>
    </location>
</feature>
<dbReference type="PANTHER" id="PTHR34418">
    <property type="entry name" value="NUCLEAR PORE COMPLEX PROTEIN NUP214 ISOFORM X1"/>
    <property type="match status" value="1"/>
</dbReference>
<evidence type="ECO:0000256" key="2">
    <source>
        <dbReference type="SAM" id="MobiDB-lite"/>
    </source>
</evidence>
<name>A0A7I8JYW6_SPIIN</name>
<organism evidence="3 4">
    <name type="scientific">Spirodela intermedia</name>
    <name type="common">Intermediate duckweed</name>
    <dbReference type="NCBI Taxonomy" id="51605"/>
    <lineage>
        <taxon>Eukaryota</taxon>
        <taxon>Viridiplantae</taxon>
        <taxon>Streptophyta</taxon>
        <taxon>Embryophyta</taxon>
        <taxon>Tracheophyta</taxon>
        <taxon>Spermatophyta</taxon>
        <taxon>Magnoliopsida</taxon>
        <taxon>Liliopsida</taxon>
        <taxon>Araceae</taxon>
        <taxon>Lemnoideae</taxon>
        <taxon>Spirodela</taxon>
    </lineage>
</organism>
<evidence type="ECO:0000313" key="4">
    <source>
        <dbReference type="Proteomes" id="UP000663760"/>
    </source>
</evidence>
<feature type="compositionally biased region" description="Low complexity" evidence="2">
    <location>
        <begin position="1286"/>
        <end position="1318"/>
    </location>
</feature>
<keyword evidence="1" id="KW-0175">Coiled coil</keyword>
<accession>A0A7I8JYW6</accession>
<feature type="coiled-coil region" evidence="1">
    <location>
        <begin position="75"/>
        <end position="105"/>
    </location>
</feature>
<dbReference type="OrthoDB" id="248320at2759"/>